<dbReference type="Proteomes" id="UP001147760">
    <property type="component" value="Unassembled WGS sequence"/>
</dbReference>
<dbReference type="AlphaFoldDB" id="A0A9X0BFY7"/>
<keyword evidence="1" id="KW-0175">Coiled coil</keyword>
<feature type="transmembrane region" description="Helical" evidence="2">
    <location>
        <begin position="91"/>
        <end position="115"/>
    </location>
</feature>
<dbReference type="EMBL" id="JAPWDO010000009">
    <property type="protein sequence ID" value="KAJ5456344.1"/>
    <property type="molecule type" value="Genomic_DNA"/>
</dbReference>
<feature type="transmembrane region" description="Helical" evidence="2">
    <location>
        <begin position="127"/>
        <end position="151"/>
    </location>
</feature>
<proteinExistence type="predicted"/>
<dbReference type="PANTHER" id="PTHR37013:SF7">
    <property type="entry name" value="INTEGRAL MEMBRANE PROTEIN"/>
    <property type="match status" value="1"/>
</dbReference>
<keyword evidence="2" id="KW-0812">Transmembrane</keyword>
<feature type="coiled-coil region" evidence="1">
    <location>
        <begin position="376"/>
        <end position="403"/>
    </location>
</feature>
<accession>A0A9X0BFY7</accession>
<dbReference type="PANTHER" id="PTHR37013">
    <property type="entry name" value="INTEGRAL MEMBRANE PROTEIN (AFU_ORTHOLOGUE AFUA_1G05950)-RELATED"/>
    <property type="match status" value="1"/>
</dbReference>
<name>A0A9X0BFY7_9EURO</name>
<evidence type="ECO:0000313" key="5">
    <source>
        <dbReference type="Proteomes" id="UP001147760"/>
    </source>
</evidence>
<feature type="transmembrane region" description="Helical" evidence="2">
    <location>
        <begin position="63"/>
        <end position="85"/>
    </location>
</feature>
<organism evidence="4 5">
    <name type="scientific">Penicillium desertorum</name>
    <dbReference type="NCBI Taxonomy" id="1303715"/>
    <lineage>
        <taxon>Eukaryota</taxon>
        <taxon>Fungi</taxon>
        <taxon>Dikarya</taxon>
        <taxon>Ascomycota</taxon>
        <taxon>Pezizomycotina</taxon>
        <taxon>Eurotiomycetes</taxon>
        <taxon>Eurotiomycetidae</taxon>
        <taxon>Eurotiales</taxon>
        <taxon>Aspergillaceae</taxon>
        <taxon>Penicillium</taxon>
    </lineage>
</organism>
<evidence type="ECO:0000313" key="4">
    <source>
        <dbReference type="EMBL" id="KAJ5456344.1"/>
    </source>
</evidence>
<dbReference type="InterPro" id="IPR056120">
    <property type="entry name" value="DUF7703"/>
</dbReference>
<keyword evidence="2" id="KW-0472">Membrane</keyword>
<dbReference type="Pfam" id="PF24802">
    <property type="entry name" value="DUF7703"/>
    <property type="match status" value="1"/>
</dbReference>
<feature type="transmembrane region" description="Helical" evidence="2">
    <location>
        <begin position="171"/>
        <end position="189"/>
    </location>
</feature>
<evidence type="ECO:0000256" key="2">
    <source>
        <dbReference type="SAM" id="Phobius"/>
    </source>
</evidence>
<keyword evidence="2" id="KW-1133">Transmembrane helix</keyword>
<evidence type="ECO:0000259" key="3">
    <source>
        <dbReference type="Pfam" id="PF24802"/>
    </source>
</evidence>
<dbReference type="OrthoDB" id="405906at2759"/>
<reference evidence="4" key="2">
    <citation type="journal article" date="2023" name="IMA Fungus">
        <title>Comparative genomic study of the Penicillium genus elucidates a diverse pangenome and 15 lateral gene transfer events.</title>
        <authorList>
            <person name="Petersen C."/>
            <person name="Sorensen T."/>
            <person name="Nielsen M.R."/>
            <person name="Sondergaard T.E."/>
            <person name="Sorensen J.L."/>
            <person name="Fitzpatrick D.A."/>
            <person name="Frisvad J.C."/>
            <person name="Nielsen K.L."/>
        </authorList>
    </citation>
    <scope>NUCLEOTIDE SEQUENCE</scope>
    <source>
        <strain evidence="4">IBT 17660</strain>
    </source>
</reference>
<keyword evidence="5" id="KW-1185">Reference proteome</keyword>
<protein>
    <recommendedName>
        <fullName evidence="3">DUF7703 domain-containing protein</fullName>
    </recommendedName>
</protein>
<feature type="transmembrane region" description="Helical" evidence="2">
    <location>
        <begin position="210"/>
        <end position="235"/>
    </location>
</feature>
<gene>
    <name evidence="4" type="ORF">N7530_011618</name>
</gene>
<feature type="transmembrane region" description="Helical" evidence="2">
    <location>
        <begin position="33"/>
        <end position="56"/>
    </location>
</feature>
<evidence type="ECO:0000256" key="1">
    <source>
        <dbReference type="SAM" id="Coils"/>
    </source>
</evidence>
<feature type="domain" description="DUF7703" evidence="3">
    <location>
        <begin position="32"/>
        <end position="264"/>
    </location>
</feature>
<sequence length="502" mass="57752">MSLRRQWPPITPSASENPLAKSYGPSDVTRTGVFAAFASLAWYNAIELIILCLFSFRRWRGTYFWSLLVASGCIIPYCLGFVLLFFSTGVTPWLCVTLVVLGWYGMITGQSMVLWSRLHLVLQNRKLLRGVLYMICVDAIMLHIPTTVLLFGTVAHPTGRWPRAYDIMERVQLIGFCIQELIISSIYVWETVKLLRLRPEGRPQGILNQLLVINILILVLDISVVVIEYIGYYAVQVMFKPVAYSVKLKLEYAILGKLIAVARGGTDSQHVHSSIREINDTASFPSDRDRTSNLESPMRDHRQFSLPWPWEGSSSHSTSTSSGVMRDFIMAIGLVNQLRKDFAGAPSQFKALLDELRNLEIVVRDMDVDQHNKSLSTEQRNELEEIAKACRDLLAEIQNLISRYCEINRSYGIRKTWKRLRWEPEDARDLRNRLLSNITTLNAFNGRHTRDNVSTLLKHKSNQKDRMCLDWLSLTTYAERQSEYIRLRELGIGEWFLQTYEF</sequence>
<comment type="caution">
    <text evidence="4">The sequence shown here is derived from an EMBL/GenBank/DDBJ whole genome shotgun (WGS) entry which is preliminary data.</text>
</comment>
<reference evidence="4" key="1">
    <citation type="submission" date="2022-12" db="EMBL/GenBank/DDBJ databases">
        <authorList>
            <person name="Petersen C."/>
        </authorList>
    </citation>
    <scope>NUCLEOTIDE SEQUENCE</scope>
    <source>
        <strain evidence="4">IBT 17660</strain>
    </source>
</reference>